<name>A0AAV2ZJ33_PYXAD</name>
<protein>
    <submittedName>
        <fullName evidence="1">Uncharacterized protein</fullName>
    </submittedName>
</protein>
<sequence length="100" mass="11095">MAPDSMAALRTLLSTTPKKKKIPQTLILLHLIDRTAAIVHLHLCTTLTLHANLSLIFCGATHSRGSFQFHSDQSRHGGLCHIYVIMVNHNVVKSFVDNLI</sequence>
<evidence type="ECO:0000313" key="2">
    <source>
        <dbReference type="Proteomes" id="UP001181693"/>
    </source>
</evidence>
<dbReference type="EMBL" id="DYDO01000013">
    <property type="protein sequence ID" value="DBA13989.1"/>
    <property type="molecule type" value="Genomic_DNA"/>
</dbReference>
<gene>
    <name evidence="1" type="ORF">GDO54_005009</name>
</gene>
<accession>A0AAV2ZJ33</accession>
<evidence type="ECO:0000313" key="1">
    <source>
        <dbReference type="EMBL" id="DBA13989.1"/>
    </source>
</evidence>
<keyword evidence="2" id="KW-1185">Reference proteome</keyword>
<dbReference type="Proteomes" id="UP001181693">
    <property type="component" value="Unassembled WGS sequence"/>
</dbReference>
<reference evidence="1" key="1">
    <citation type="thesis" date="2020" institute="ProQuest LLC" country="789 East Eisenhower Parkway, Ann Arbor, MI, USA">
        <title>Comparative Genomics and Chromosome Evolution.</title>
        <authorList>
            <person name="Mudd A.B."/>
        </authorList>
    </citation>
    <scope>NUCLEOTIDE SEQUENCE</scope>
    <source>
        <strain evidence="1">1538</strain>
        <tissue evidence="1">Blood</tissue>
    </source>
</reference>
<dbReference type="AlphaFoldDB" id="A0AAV2ZJ33"/>
<organism evidence="1 2">
    <name type="scientific">Pyxicephalus adspersus</name>
    <name type="common">African bullfrog</name>
    <dbReference type="NCBI Taxonomy" id="30357"/>
    <lineage>
        <taxon>Eukaryota</taxon>
        <taxon>Metazoa</taxon>
        <taxon>Chordata</taxon>
        <taxon>Craniata</taxon>
        <taxon>Vertebrata</taxon>
        <taxon>Euteleostomi</taxon>
        <taxon>Amphibia</taxon>
        <taxon>Batrachia</taxon>
        <taxon>Anura</taxon>
        <taxon>Neobatrachia</taxon>
        <taxon>Ranoidea</taxon>
        <taxon>Pyxicephalidae</taxon>
        <taxon>Pyxicephalinae</taxon>
        <taxon>Pyxicephalus</taxon>
    </lineage>
</organism>
<proteinExistence type="predicted"/>
<comment type="caution">
    <text evidence="1">The sequence shown here is derived from an EMBL/GenBank/DDBJ whole genome shotgun (WGS) entry which is preliminary data.</text>
</comment>